<evidence type="ECO:0000256" key="8">
    <source>
        <dbReference type="ARBA" id="ARBA00023136"/>
    </source>
</evidence>
<dbReference type="PROSITE" id="PS00873">
    <property type="entry name" value="NA_ALANINE_SYMP"/>
    <property type="match status" value="1"/>
</dbReference>
<keyword evidence="5 9" id="KW-0812">Transmembrane</keyword>
<evidence type="ECO:0000256" key="3">
    <source>
        <dbReference type="ARBA" id="ARBA00022448"/>
    </source>
</evidence>
<dbReference type="NCBIfam" id="TIGR00835">
    <property type="entry name" value="agcS"/>
    <property type="match status" value="1"/>
</dbReference>
<dbReference type="Proteomes" id="UP000823896">
    <property type="component" value="Unassembled WGS sequence"/>
</dbReference>
<reference evidence="10" key="2">
    <citation type="submission" date="2021-04" db="EMBL/GenBank/DDBJ databases">
        <authorList>
            <person name="Gilroy R."/>
        </authorList>
    </citation>
    <scope>NUCLEOTIDE SEQUENCE</scope>
    <source>
        <strain evidence="10">CHK187-11901</strain>
    </source>
</reference>
<evidence type="ECO:0000256" key="6">
    <source>
        <dbReference type="ARBA" id="ARBA00022847"/>
    </source>
</evidence>
<evidence type="ECO:0000313" key="10">
    <source>
        <dbReference type="EMBL" id="HJC36919.1"/>
    </source>
</evidence>
<dbReference type="PRINTS" id="PR00175">
    <property type="entry name" value="NAALASMPORT"/>
</dbReference>
<feature type="transmembrane region" description="Helical" evidence="9">
    <location>
        <begin position="242"/>
        <end position="261"/>
    </location>
</feature>
<evidence type="ECO:0000256" key="7">
    <source>
        <dbReference type="ARBA" id="ARBA00022989"/>
    </source>
</evidence>
<keyword evidence="4 9" id="KW-1003">Cell membrane</keyword>
<feature type="transmembrane region" description="Helical" evidence="9">
    <location>
        <begin position="212"/>
        <end position="230"/>
    </location>
</feature>
<dbReference type="GO" id="GO:0005283">
    <property type="term" value="F:amino acid:sodium symporter activity"/>
    <property type="evidence" value="ECO:0007669"/>
    <property type="project" value="InterPro"/>
</dbReference>
<dbReference type="Gene3D" id="1.20.1740.10">
    <property type="entry name" value="Amino acid/polyamine transporter I"/>
    <property type="match status" value="1"/>
</dbReference>
<proteinExistence type="inferred from homology"/>
<dbReference type="PANTHER" id="PTHR30330">
    <property type="entry name" value="AGSS FAMILY TRANSPORTER, SODIUM-ALANINE"/>
    <property type="match status" value="1"/>
</dbReference>
<feature type="transmembrane region" description="Helical" evidence="9">
    <location>
        <begin position="296"/>
        <end position="319"/>
    </location>
</feature>
<protein>
    <submittedName>
        <fullName evidence="10">Sodium:alanine symporter family protein</fullName>
    </submittedName>
</protein>
<feature type="transmembrane region" description="Helical" evidence="9">
    <location>
        <begin position="177"/>
        <end position="200"/>
    </location>
</feature>
<comment type="caution">
    <text evidence="10">The sequence shown here is derived from an EMBL/GenBank/DDBJ whole genome shotgun (WGS) entry which is preliminary data.</text>
</comment>
<dbReference type="FunFam" id="1.20.1740.10:FF:000004">
    <property type="entry name" value="Sodium:alanine symporter family protein"/>
    <property type="match status" value="1"/>
</dbReference>
<feature type="transmembrane region" description="Helical" evidence="9">
    <location>
        <begin position="14"/>
        <end position="33"/>
    </location>
</feature>
<evidence type="ECO:0000256" key="9">
    <source>
        <dbReference type="RuleBase" id="RU363064"/>
    </source>
</evidence>
<comment type="similarity">
    <text evidence="2 9">Belongs to the alanine or glycine:cation symporter (AGCS) (TC 2.A.25) family.</text>
</comment>
<dbReference type="AlphaFoldDB" id="A0A9D2NS43"/>
<keyword evidence="3 9" id="KW-0813">Transport</keyword>
<sequence length="455" mass="49216">MERINELLTQINDFVWGAPLIILLLGTGIYFTWRLKLLQLTRLKLAFSLIFRKEEKDKEGDVSSFQALCTALSSTIGTGNIVGVATAIMAGGPGALFWMWVSAFFGMATKYAEGLLAIRYRTRDEEGAIAGGPMYYLERGLHSPLLAKLFAFFGVCVALLGIGTFTQVRSISDALSLTFQVPPVVTALALALIVGFITIGGIQRIASVSEKVIPFMCIFYIGGVLIILFTHLSAIPSTLAEIFASAFGLRSLVGGGIGIAIQKGISRGIFSNESGLGSAPIAAAAARSDSCVEQGLVSMTGTFIDTLVVCTMTGLAILITDAHLSGLEGTAVTTLAFESGLMIPLIGRWIVNIGLIFFAFTTIIGWNYYGERCIYYLLGIRSIRWYRIIFILFVGIGPFMSLDMIFILADIVNGLMALPNLIGLIGLRKVVIAQTERYFQKEPSFVLQETAEESV</sequence>
<evidence type="ECO:0000313" key="11">
    <source>
        <dbReference type="Proteomes" id="UP000823896"/>
    </source>
</evidence>
<feature type="transmembrane region" description="Helical" evidence="9">
    <location>
        <begin position="145"/>
        <end position="165"/>
    </location>
</feature>
<keyword evidence="7 9" id="KW-1133">Transmembrane helix</keyword>
<dbReference type="Pfam" id="PF01235">
    <property type="entry name" value="Na_Ala_symp"/>
    <property type="match status" value="1"/>
</dbReference>
<accession>A0A9D2NS43</accession>
<dbReference type="PANTHER" id="PTHR30330:SF3">
    <property type="entry name" value="TRANSCRIPTIONAL REGULATOR, LRP FAMILY"/>
    <property type="match status" value="1"/>
</dbReference>
<evidence type="ECO:0000256" key="4">
    <source>
        <dbReference type="ARBA" id="ARBA00022475"/>
    </source>
</evidence>
<reference evidence="10" key="1">
    <citation type="journal article" date="2021" name="PeerJ">
        <title>Extensive microbial diversity within the chicken gut microbiome revealed by metagenomics and culture.</title>
        <authorList>
            <person name="Gilroy R."/>
            <person name="Ravi A."/>
            <person name="Getino M."/>
            <person name="Pursley I."/>
            <person name="Horton D.L."/>
            <person name="Alikhan N.F."/>
            <person name="Baker D."/>
            <person name="Gharbi K."/>
            <person name="Hall N."/>
            <person name="Watson M."/>
            <person name="Adriaenssens E.M."/>
            <person name="Foster-Nyarko E."/>
            <person name="Jarju S."/>
            <person name="Secka A."/>
            <person name="Antonio M."/>
            <person name="Oren A."/>
            <person name="Chaudhuri R.R."/>
            <person name="La Ragione R."/>
            <person name="Hildebrand F."/>
            <person name="Pallen M.J."/>
        </authorList>
    </citation>
    <scope>NUCLEOTIDE SEQUENCE</scope>
    <source>
        <strain evidence="10">CHK187-11901</strain>
    </source>
</reference>
<organism evidence="10 11">
    <name type="scientific">Candidatus Merdibacter merdavium</name>
    <dbReference type="NCBI Taxonomy" id="2838692"/>
    <lineage>
        <taxon>Bacteria</taxon>
        <taxon>Bacillati</taxon>
        <taxon>Bacillota</taxon>
        <taxon>Erysipelotrichia</taxon>
        <taxon>Erysipelotrichales</taxon>
        <taxon>Erysipelotrichaceae</taxon>
        <taxon>Merdibacter</taxon>
    </lineage>
</organism>
<comment type="subcellular location">
    <subcellularLocation>
        <location evidence="1 9">Cell membrane</location>
        <topology evidence="1 9">Multi-pass membrane protein</topology>
    </subcellularLocation>
</comment>
<keyword evidence="8 9" id="KW-0472">Membrane</keyword>
<feature type="transmembrane region" description="Helical" evidence="9">
    <location>
        <begin position="389"/>
        <end position="409"/>
    </location>
</feature>
<evidence type="ECO:0000256" key="1">
    <source>
        <dbReference type="ARBA" id="ARBA00004651"/>
    </source>
</evidence>
<evidence type="ECO:0000256" key="2">
    <source>
        <dbReference type="ARBA" id="ARBA00009261"/>
    </source>
</evidence>
<keyword evidence="6 9" id="KW-0769">Symport</keyword>
<feature type="transmembrane region" description="Helical" evidence="9">
    <location>
        <begin position="415"/>
        <end position="431"/>
    </location>
</feature>
<dbReference type="GO" id="GO:0005886">
    <property type="term" value="C:plasma membrane"/>
    <property type="evidence" value="ECO:0007669"/>
    <property type="project" value="UniProtKB-SubCell"/>
</dbReference>
<dbReference type="EMBL" id="DWWM01000046">
    <property type="protein sequence ID" value="HJC36919.1"/>
    <property type="molecule type" value="Genomic_DNA"/>
</dbReference>
<name>A0A9D2NS43_9FIRM</name>
<gene>
    <name evidence="10" type="ORF">H9702_07285</name>
</gene>
<feature type="transmembrane region" description="Helical" evidence="9">
    <location>
        <begin position="349"/>
        <end position="369"/>
    </location>
</feature>
<evidence type="ECO:0000256" key="5">
    <source>
        <dbReference type="ARBA" id="ARBA00022692"/>
    </source>
</evidence>
<dbReference type="InterPro" id="IPR001463">
    <property type="entry name" value="Na/Ala_symport"/>
</dbReference>